<dbReference type="InterPro" id="IPR037925">
    <property type="entry name" value="FlgE/F/G-like"/>
</dbReference>
<dbReference type="GO" id="GO:0071978">
    <property type="term" value="P:bacterial-type flagellum-dependent swarming motility"/>
    <property type="evidence" value="ECO:0007669"/>
    <property type="project" value="TreeGrafter"/>
</dbReference>
<keyword evidence="10" id="KW-0282">Flagellum</keyword>
<feature type="domain" description="Flagellar basal-body/hook protein C-terminal" evidence="8">
    <location>
        <begin position="198"/>
        <end position="242"/>
    </location>
</feature>
<evidence type="ECO:0000256" key="3">
    <source>
        <dbReference type="ARBA" id="ARBA00023143"/>
    </source>
</evidence>
<dbReference type="NCBIfam" id="TIGR03506">
    <property type="entry name" value="FlgEFG_subfam"/>
    <property type="match status" value="1"/>
</dbReference>
<evidence type="ECO:0000313" key="10">
    <source>
        <dbReference type="EMBL" id="MBD2858415.1"/>
    </source>
</evidence>
<comment type="similarity">
    <text evidence="2 6">Belongs to the flagella basal body rod proteins family.</text>
</comment>
<evidence type="ECO:0000256" key="1">
    <source>
        <dbReference type="ARBA" id="ARBA00004117"/>
    </source>
</evidence>
<feature type="domain" description="Flagellar basal body rod protein N-terminal" evidence="7">
    <location>
        <begin position="7"/>
        <end position="35"/>
    </location>
</feature>
<dbReference type="AlphaFoldDB" id="A0A927C2R7"/>
<dbReference type="Proteomes" id="UP000610558">
    <property type="component" value="Unassembled WGS sequence"/>
</dbReference>
<protein>
    <recommendedName>
        <fullName evidence="5 6">Flagellar basal-body rod protein FlgF</fullName>
    </recommendedName>
</protein>
<proteinExistence type="inferred from homology"/>
<dbReference type="NCBIfam" id="TIGR02490">
    <property type="entry name" value="flgF"/>
    <property type="match status" value="1"/>
</dbReference>
<dbReference type="InterPro" id="IPR001444">
    <property type="entry name" value="Flag_bb_rod_N"/>
</dbReference>
<evidence type="ECO:0000256" key="2">
    <source>
        <dbReference type="ARBA" id="ARBA00009677"/>
    </source>
</evidence>
<organism evidence="10 11">
    <name type="scientific">Spongiibacter pelagi</name>
    <dbReference type="NCBI Taxonomy" id="2760804"/>
    <lineage>
        <taxon>Bacteria</taxon>
        <taxon>Pseudomonadati</taxon>
        <taxon>Pseudomonadota</taxon>
        <taxon>Gammaproteobacteria</taxon>
        <taxon>Cellvibrionales</taxon>
        <taxon>Spongiibacteraceae</taxon>
        <taxon>Spongiibacter</taxon>
    </lineage>
</organism>
<dbReference type="InterPro" id="IPR020013">
    <property type="entry name" value="Flagellar_FlgE/F/G"/>
</dbReference>
<dbReference type="PANTHER" id="PTHR30435">
    <property type="entry name" value="FLAGELLAR PROTEIN"/>
    <property type="match status" value="1"/>
</dbReference>
<dbReference type="RefSeq" id="WP_190763227.1">
    <property type="nucleotide sequence ID" value="NZ_JACXLD010000002.1"/>
</dbReference>
<keyword evidence="10" id="KW-0969">Cilium</keyword>
<comment type="caution">
    <text evidence="10">The sequence shown here is derived from an EMBL/GenBank/DDBJ whole genome shotgun (WGS) entry which is preliminary data.</text>
</comment>
<evidence type="ECO:0000256" key="5">
    <source>
        <dbReference type="ARBA" id="ARBA00040228"/>
    </source>
</evidence>
<accession>A0A927C2R7</accession>
<evidence type="ECO:0000256" key="4">
    <source>
        <dbReference type="ARBA" id="ARBA00038560"/>
    </source>
</evidence>
<dbReference type="GO" id="GO:0030694">
    <property type="term" value="C:bacterial-type flagellum basal body, rod"/>
    <property type="evidence" value="ECO:0007669"/>
    <property type="project" value="UniProtKB-UniRule"/>
</dbReference>
<keyword evidence="10" id="KW-0966">Cell projection</keyword>
<evidence type="ECO:0000313" key="11">
    <source>
        <dbReference type="Proteomes" id="UP000610558"/>
    </source>
</evidence>
<dbReference type="Pfam" id="PF00460">
    <property type="entry name" value="Flg_bb_rod"/>
    <property type="match status" value="1"/>
</dbReference>
<evidence type="ECO:0000259" key="7">
    <source>
        <dbReference type="Pfam" id="PF00460"/>
    </source>
</evidence>
<evidence type="ECO:0000256" key="6">
    <source>
        <dbReference type="RuleBase" id="RU362116"/>
    </source>
</evidence>
<name>A0A927C2R7_9GAMM</name>
<dbReference type="EMBL" id="JACXLD010000002">
    <property type="protein sequence ID" value="MBD2858415.1"/>
    <property type="molecule type" value="Genomic_DNA"/>
</dbReference>
<dbReference type="PANTHER" id="PTHR30435:SF18">
    <property type="entry name" value="FLAGELLAR BASAL-BODY ROD PROTEIN FLGF"/>
    <property type="match status" value="1"/>
</dbReference>
<dbReference type="NCBIfam" id="NF009280">
    <property type="entry name" value="PRK12640.1"/>
    <property type="match status" value="1"/>
</dbReference>
<dbReference type="InterPro" id="IPR010930">
    <property type="entry name" value="Flg_bb/hook_C_dom"/>
</dbReference>
<keyword evidence="3 6" id="KW-0975">Bacterial flagellum</keyword>
<dbReference type="SUPFAM" id="SSF117143">
    <property type="entry name" value="Flagellar hook protein flgE"/>
    <property type="match status" value="1"/>
</dbReference>
<evidence type="ECO:0000259" key="8">
    <source>
        <dbReference type="Pfam" id="PF06429"/>
    </source>
</evidence>
<comment type="subcellular location">
    <subcellularLocation>
        <location evidence="1 6">Bacterial flagellum basal body</location>
    </subcellularLocation>
</comment>
<dbReference type="Pfam" id="PF06429">
    <property type="entry name" value="Flg_bbr_C"/>
    <property type="match status" value="1"/>
</dbReference>
<comment type="subunit">
    <text evidence="4 6">The basal body constitutes a major portion of the flagellar organelle and consists of five rings (E,L,P,S, and M) mounted on a central rod. The rod consists of about 26 subunits of FlgG in the distal portion, and FlgB, FlgC and FlgF are thought to build up the proximal portion of the rod with about 6 subunits each.</text>
</comment>
<reference evidence="10" key="1">
    <citation type="submission" date="2020-09" db="EMBL/GenBank/DDBJ databases">
        <authorList>
            <person name="Yoon J.-W."/>
        </authorList>
    </citation>
    <scope>NUCLEOTIDE SEQUENCE</scope>
    <source>
        <strain evidence="10">KMU-158</strain>
    </source>
</reference>
<dbReference type="Pfam" id="PF22692">
    <property type="entry name" value="LlgE_F_G_D1"/>
    <property type="match status" value="1"/>
</dbReference>
<dbReference type="InterPro" id="IPR012836">
    <property type="entry name" value="FlgF"/>
</dbReference>
<gene>
    <name evidence="10" type="primary">flgF</name>
    <name evidence="10" type="ORF">IB286_05275</name>
</gene>
<keyword evidence="11" id="KW-1185">Reference proteome</keyword>
<evidence type="ECO:0000259" key="9">
    <source>
        <dbReference type="Pfam" id="PF22692"/>
    </source>
</evidence>
<sequence length="246" mass="25888">MDRLLFIGMNGVKQTELAQTINANNLANASTAGFRADFQALMAAPVEGVGLDTRSNTINVGKSSDFQSGQIVSTGNPLDVAISGEGFFAVQDSDGNEAYSRRGDFKLTTDGMLLNGAGQPVMGDGGPVAIPEHQSLSIGADGTVSIVPLGLGAETLVTVDRIRLVNPDTKQLAKGDDGLFRLRNGGQADADASVSIRTGHIENSNVNTVDAMVKMISLARQYEMQVKVMSNANTLAETSARLMRIE</sequence>
<feature type="domain" description="Flagellar hook protein FlgE/F/G-like D1" evidence="9">
    <location>
        <begin position="81"/>
        <end position="145"/>
    </location>
</feature>
<dbReference type="InterPro" id="IPR053967">
    <property type="entry name" value="LlgE_F_G-like_D1"/>
</dbReference>